<evidence type="ECO:0008006" key="3">
    <source>
        <dbReference type="Google" id="ProtNLM"/>
    </source>
</evidence>
<reference evidence="1" key="1">
    <citation type="submission" date="2021-08" db="EMBL/GenBank/DDBJ databases">
        <title>Complete genome sequence of Chryseobacterium sp strain PS-8.</title>
        <authorList>
            <person name="Das S.K."/>
        </authorList>
    </citation>
    <scope>NUCLEOTIDE SEQUENCE</scope>
    <source>
        <strain evidence="1">PS-8</strain>
    </source>
</reference>
<dbReference type="RefSeq" id="WP_235130092.1">
    <property type="nucleotide sequence ID" value="NZ_JACSGT010000001.1"/>
</dbReference>
<accession>A0ABS9C3J4</accession>
<keyword evidence="2" id="KW-1185">Reference proteome</keyword>
<dbReference type="Proteomes" id="UP001430374">
    <property type="component" value="Unassembled WGS sequence"/>
</dbReference>
<comment type="caution">
    <text evidence="1">The sequence shown here is derived from an EMBL/GenBank/DDBJ whole genome shotgun (WGS) entry which is preliminary data.</text>
</comment>
<proteinExistence type="predicted"/>
<evidence type="ECO:0000313" key="1">
    <source>
        <dbReference type="EMBL" id="MCF2218322.1"/>
    </source>
</evidence>
<gene>
    <name evidence="1" type="ORF">H9Q08_03290</name>
</gene>
<dbReference type="EMBL" id="JACSGT010000001">
    <property type="protein sequence ID" value="MCF2218322.1"/>
    <property type="molecule type" value="Genomic_DNA"/>
</dbReference>
<protein>
    <recommendedName>
        <fullName evidence="3">DUF4365 domain-containing protein</fullName>
    </recommendedName>
</protein>
<name>A0ABS9C3J4_9FLAO</name>
<sequence length="224" mass="26930">MDNKPKEMLGEHYIKSRLLKYDFEIHSELSYDKDGADFMVTQKIDSSKLHFITIQSKSREIKKNTNVRVPKKYVTKNFVLFIYLIDEQKNENLFCFFADDFHIFREKDSEYTLSVTQSKIQSLKEKYSFDQKKALRINGIFDELKRKKYTTIIIDGIFLEEALKETKKIYTEIWNRKFEEITLKDLVDKIILRFNRFDDNFNAEDTNINCYVYISKHHGLEDHI</sequence>
<evidence type="ECO:0000313" key="2">
    <source>
        <dbReference type="Proteomes" id="UP001430374"/>
    </source>
</evidence>
<organism evidence="1 2">
    <name type="scientific">Chryseobacterium indicum</name>
    <dbReference type="NCBI Taxonomy" id="2766954"/>
    <lineage>
        <taxon>Bacteria</taxon>
        <taxon>Pseudomonadati</taxon>
        <taxon>Bacteroidota</taxon>
        <taxon>Flavobacteriia</taxon>
        <taxon>Flavobacteriales</taxon>
        <taxon>Weeksellaceae</taxon>
        <taxon>Chryseobacterium group</taxon>
        <taxon>Chryseobacterium</taxon>
    </lineage>
</organism>